<gene>
    <name evidence="9 11" type="primary">argB</name>
    <name evidence="11" type="ORF">E3J48_05535</name>
</gene>
<keyword evidence="6 9" id="KW-0418">Kinase</keyword>
<keyword evidence="4 9" id="KW-0808">Transferase</keyword>
<dbReference type="InterPro" id="IPR001057">
    <property type="entry name" value="Glu/AcGlu_kinase"/>
</dbReference>
<evidence type="ECO:0000256" key="7">
    <source>
        <dbReference type="ARBA" id="ARBA00022840"/>
    </source>
</evidence>
<dbReference type="AlphaFoldDB" id="A0A523W399"/>
<organism evidence="11 12">
    <name type="scientific">Aerophobetes bacterium</name>
    <dbReference type="NCBI Taxonomy" id="2030807"/>
    <lineage>
        <taxon>Bacteria</taxon>
        <taxon>Candidatus Aerophobota</taxon>
    </lineage>
</organism>
<feature type="site" description="Transition state stabilizer" evidence="9">
    <location>
        <position position="29"/>
    </location>
</feature>
<keyword evidence="9" id="KW-0963">Cytoplasm</keyword>
<evidence type="ECO:0000256" key="1">
    <source>
        <dbReference type="ARBA" id="ARBA00004828"/>
    </source>
</evidence>
<dbReference type="SUPFAM" id="SSF53633">
    <property type="entry name" value="Carbamate kinase-like"/>
    <property type="match status" value="1"/>
</dbReference>
<protein>
    <recommendedName>
        <fullName evidence="9">Acetylglutamate kinase</fullName>
        <ecNumber evidence="9">2.7.2.8</ecNumber>
    </recommendedName>
    <alternativeName>
        <fullName evidence="9">N-acetyl-L-glutamate 5-phosphotransferase</fullName>
    </alternativeName>
    <alternativeName>
        <fullName evidence="9">NAG kinase</fullName>
        <shortName evidence="9">NAGK</shortName>
    </alternativeName>
</protein>
<dbReference type="FunFam" id="3.40.1160.10:FF:000004">
    <property type="entry name" value="Acetylglutamate kinase"/>
    <property type="match status" value="1"/>
</dbReference>
<evidence type="ECO:0000256" key="9">
    <source>
        <dbReference type="HAMAP-Rule" id="MF_00082"/>
    </source>
</evidence>
<comment type="subcellular location">
    <subcellularLocation>
        <location evidence="9">Cytoplasm</location>
    </subcellularLocation>
</comment>
<evidence type="ECO:0000313" key="11">
    <source>
        <dbReference type="EMBL" id="TET61496.1"/>
    </source>
</evidence>
<comment type="similarity">
    <text evidence="9">Belongs to the acetylglutamate kinase family. ArgB subfamily.</text>
</comment>
<dbReference type="EMBL" id="SOIZ01000243">
    <property type="protein sequence ID" value="TET61496.1"/>
    <property type="molecule type" value="Genomic_DNA"/>
</dbReference>
<dbReference type="CDD" id="cd04250">
    <property type="entry name" value="AAK_NAGK-C"/>
    <property type="match status" value="1"/>
</dbReference>
<evidence type="ECO:0000256" key="8">
    <source>
        <dbReference type="ARBA" id="ARBA00048141"/>
    </source>
</evidence>
<dbReference type="EC" id="2.7.2.8" evidence="9"/>
<evidence type="ECO:0000256" key="6">
    <source>
        <dbReference type="ARBA" id="ARBA00022777"/>
    </source>
</evidence>
<dbReference type="PANTHER" id="PTHR23342:SF0">
    <property type="entry name" value="N-ACETYLGLUTAMATE SYNTHASE, MITOCHONDRIAL"/>
    <property type="match status" value="1"/>
</dbReference>
<dbReference type="Pfam" id="PF00696">
    <property type="entry name" value="AA_kinase"/>
    <property type="match status" value="1"/>
</dbReference>
<comment type="caution">
    <text evidence="11">The sequence shown here is derived from an EMBL/GenBank/DDBJ whole genome shotgun (WGS) entry which is preliminary data.</text>
</comment>
<evidence type="ECO:0000259" key="10">
    <source>
        <dbReference type="Pfam" id="PF00696"/>
    </source>
</evidence>
<name>A0A523W399_UNCAE</name>
<keyword evidence="3 9" id="KW-0028">Amino-acid biosynthesis</keyword>
<dbReference type="InterPro" id="IPR041727">
    <property type="entry name" value="NAGK-C"/>
</dbReference>
<keyword evidence="5 9" id="KW-0547">Nucleotide-binding</keyword>
<dbReference type="NCBIfam" id="TIGR00761">
    <property type="entry name" value="argB"/>
    <property type="match status" value="1"/>
</dbReference>
<dbReference type="GO" id="GO:0003991">
    <property type="term" value="F:acetylglutamate kinase activity"/>
    <property type="evidence" value="ECO:0007669"/>
    <property type="project" value="UniProtKB-UniRule"/>
</dbReference>
<feature type="binding site" evidence="9">
    <location>
        <position position="85"/>
    </location>
    <ligand>
        <name>substrate</name>
    </ligand>
</feature>
<dbReference type="PRINTS" id="PR00474">
    <property type="entry name" value="GLU5KINASE"/>
</dbReference>
<comment type="function">
    <text evidence="9">Catalyzes the ATP-dependent phosphorylation of N-acetyl-L-glutamate.</text>
</comment>
<evidence type="ECO:0000256" key="4">
    <source>
        <dbReference type="ARBA" id="ARBA00022679"/>
    </source>
</evidence>
<dbReference type="InterPro" id="IPR001048">
    <property type="entry name" value="Asp/Glu/Uridylate_kinase"/>
</dbReference>
<proteinExistence type="inferred from homology"/>
<evidence type="ECO:0000256" key="3">
    <source>
        <dbReference type="ARBA" id="ARBA00022605"/>
    </source>
</evidence>
<keyword evidence="2 9" id="KW-0055">Arginine biosynthesis</keyword>
<dbReference type="GO" id="GO:0042450">
    <property type="term" value="P:L-arginine biosynthetic process via ornithine"/>
    <property type="evidence" value="ECO:0007669"/>
    <property type="project" value="UniProtKB-UniRule"/>
</dbReference>
<feature type="binding site" evidence="9">
    <location>
        <begin position="63"/>
        <end position="64"/>
    </location>
    <ligand>
        <name>substrate</name>
    </ligand>
</feature>
<dbReference type="PIRSF" id="PIRSF000728">
    <property type="entry name" value="NAGK"/>
    <property type="match status" value="1"/>
</dbReference>
<comment type="catalytic activity">
    <reaction evidence="8 9">
        <text>N-acetyl-L-glutamate + ATP = N-acetyl-L-glutamyl 5-phosphate + ADP</text>
        <dbReference type="Rhea" id="RHEA:14629"/>
        <dbReference type="ChEBI" id="CHEBI:30616"/>
        <dbReference type="ChEBI" id="CHEBI:44337"/>
        <dbReference type="ChEBI" id="CHEBI:57936"/>
        <dbReference type="ChEBI" id="CHEBI:456216"/>
        <dbReference type="EC" id="2.7.2.8"/>
    </reaction>
</comment>
<reference evidence="11 12" key="1">
    <citation type="submission" date="2019-03" db="EMBL/GenBank/DDBJ databases">
        <title>Metabolic potential of uncultured bacteria and archaea associated with petroleum seepage in deep-sea sediments.</title>
        <authorList>
            <person name="Dong X."/>
            <person name="Hubert C."/>
        </authorList>
    </citation>
    <scope>NUCLEOTIDE SEQUENCE [LARGE SCALE GENOMIC DNA]</scope>
    <source>
        <strain evidence="11">E29_bin52</strain>
    </source>
</reference>
<dbReference type="HAMAP" id="MF_00082">
    <property type="entry name" value="ArgB"/>
    <property type="match status" value="1"/>
</dbReference>
<feature type="binding site" evidence="9">
    <location>
        <position position="178"/>
    </location>
    <ligand>
        <name>substrate</name>
    </ligand>
</feature>
<sequence length="283" mass="30480">MEEALKRAKVLVEALPYIQKFSGKTVVAKLGGKAVGEKLSRDVAQDIVLMRYVGINPVVIHGGGEAISSLMKRLDIKPRFIEGNRVTDQETMDVVEMVLVGKINKRIVSMLNQCGGRAVGLEGRDGQLIVAKKRQDKPLGLVGEVEEVNSSYVQILQKEGFIPVIAPVGADRKGVALNINADIMAAEVASALKAEKLIFLTDVEGILEDRSSGKTPISTITLKQIGDMLAKGMIEKGMMPKVEGCQKALEGGVNKVHIISGKLSHSLLLEIFTDEGIGTEIIK</sequence>
<evidence type="ECO:0000256" key="5">
    <source>
        <dbReference type="ARBA" id="ARBA00022741"/>
    </source>
</evidence>
<dbReference type="GO" id="GO:0005524">
    <property type="term" value="F:ATP binding"/>
    <property type="evidence" value="ECO:0007669"/>
    <property type="project" value="UniProtKB-UniRule"/>
</dbReference>
<feature type="site" description="Transition state stabilizer" evidence="9">
    <location>
        <position position="241"/>
    </location>
</feature>
<keyword evidence="7 9" id="KW-0067">ATP-binding</keyword>
<dbReference type="GO" id="GO:0005737">
    <property type="term" value="C:cytoplasm"/>
    <property type="evidence" value="ECO:0007669"/>
    <property type="project" value="UniProtKB-SubCell"/>
</dbReference>
<comment type="pathway">
    <text evidence="1 9">Amino-acid biosynthesis; L-arginine biosynthesis; N(2)-acetyl-L-ornithine from L-glutamate: step 2/4.</text>
</comment>
<dbReference type="InterPro" id="IPR037528">
    <property type="entry name" value="ArgB"/>
</dbReference>
<dbReference type="Proteomes" id="UP000319130">
    <property type="component" value="Unassembled WGS sequence"/>
</dbReference>
<feature type="domain" description="Aspartate/glutamate/uridylate kinase" evidence="10">
    <location>
        <begin position="24"/>
        <end position="260"/>
    </location>
</feature>
<dbReference type="Gene3D" id="3.40.1160.10">
    <property type="entry name" value="Acetylglutamate kinase-like"/>
    <property type="match status" value="1"/>
</dbReference>
<dbReference type="InterPro" id="IPR036393">
    <property type="entry name" value="AceGlu_kinase-like_sf"/>
</dbReference>
<evidence type="ECO:0000313" key="12">
    <source>
        <dbReference type="Proteomes" id="UP000319130"/>
    </source>
</evidence>
<dbReference type="PANTHER" id="PTHR23342">
    <property type="entry name" value="N-ACETYLGLUTAMATE SYNTHASE"/>
    <property type="match status" value="1"/>
</dbReference>
<dbReference type="UniPathway" id="UPA00068">
    <property type="reaction ID" value="UER00107"/>
</dbReference>
<dbReference type="InterPro" id="IPR004662">
    <property type="entry name" value="AcgluKinase_fam"/>
</dbReference>
<evidence type="ECO:0000256" key="2">
    <source>
        <dbReference type="ARBA" id="ARBA00022571"/>
    </source>
</evidence>
<accession>A0A523W399</accession>